<dbReference type="InterPro" id="IPR036852">
    <property type="entry name" value="Peptidase_S8/S53_dom_sf"/>
</dbReference>
<accession>A0A839IPV3</accession>
<protein>
    <recommendedName>
        <fullName evidence="3">Peptidase S8/S53 domain-containing protein</fullName>
    </recommendedName>
</protein>
<evidence type="ECO:0000313" key="2">
    <source>
        <dbReference type="Proteomes" id="UP000565262"/>
    </source>
</evidence>
<gene>
    <name evidence="1" type="ORF">H4O21_08925</name>
</gene>
<keyword evidence="2" id="KW-1185">Reference proteome</keyword>
<dbReference type="GO" id="GO:0006508">
    <property type="term" value="P:proteolysis"/>
    <property type="evidence" value="ECO:0007669"/>
    <property type="project" value="InterPro"/>
</dbReference>
<dbReference type="EMBL" id="JACJFM010000009">
    <property type="protein sequence ID" value="MBB1486730.1"/>
    <property type="molecule type" value="Genomic_DNA"/>
</dbReference>
<comment type="caution">
    <text evidence="1">The sequence shown here is derived from an EMBL/GenBank/DDBJ whole genome shotgun (WGS) entry which is preliminary data.</text>
</comment>
<dbReference type="AlphaFoldDB" id="A0A839IPV3"/>
<organism evidence="1 2">
    <name type="scientific">Oceanospirillum sediminis</name>
    <dbReference type="NCBI Taxonomy" id="2760088"/>
    <lineage>
        <taxon>Bacteria</taxon>
        <taxon>Pseudomonadati</taxon>
        <taxon>Pseudomonadota</taxon>
        <taxon>Gammaproteobacteria</taxon>
        <taxon>Oceanospirillales</taxon>
        <taxon>Oceanospirillaceae</taxon>
        <taxon>Oceanospirillum</taxon>
    </lineage>
</organism>
<sequence length="292" mass="32884">MAGAEDASPSEPATSSWRVAVIDRFYEPVIDDQQEQERQRVLYGLLDLDNDELPEPYYHGDLVQMIASHPSFIFLRYPIRDSSQPLKAILTQLARIKTGFARFPVDALILSWESSTLISAFEKPLKRENVKHYKALIREWGHSHSVWYYSRQIIHNIEWLTERGVRVFTIAGNGGSGMVNTFSFASGVITVGASEPELSHFIANNVFVDHFANAVYEPIRVDNNQGQPRGYDLNNDACIDIPVNRLSSYYSSDVQLSRKPWPILKGSSFAAPAAMKASFIKHSQICQSDDSA</sequence>
<dbReference type="SUPFAM" id="SSF52743">
    <property type="entry name" value="Subtilisin-like"/>
    <property type="match status" value="1"/>
</dbReference>
<evidence type="ECO:0008006" key="3">
    <source>
        <dbReference type="Google" id="ProtNLM"/>
    </source>
</evidence>
<name>A0A839IPV3_9GAMM</name>
<dbReference type="GO" id="GO:0004252">
    <property type="term" value="F:serine-type endopeptidase activity"/>
    <property type="evidence" value="ECO:0007669"/>
    <property type="project" value="InterPro"/>
</dbReference>
<evidence type="ECO:0000313" key="1">
    <source>
        <dbReference type="EMBL" id="MBB1486730.1"/>
    </source>
</evidence>
<proteinExistence type="predicted"/>
<reference evidence="1 2" key="1">
    <citation type="submission" date="2020-08" db="EMBL/GenBank/DDBJ databases">
        <title>Oceanospirillum sp. nov. isolated from marine sediment.</title>
        <authorList>
            <person name="Ji X."/>
        </authorList>
    </citation>
    <scope>NUCLEOTIDE SEQUENCE [LARGE SCALE GENOMIC DNA]</scope>
    <source>
        <strain evidence="1 2">D5</strain>
    </source>
</reference>
<dbReference type="Proteomes" id="UP000565262">
    <property type="component" value="Unassembled WGS sequence"/>
</dbReference>
<dbReference type="Gene3D" id="3.40.50.200">
    <property type="entry name" value="Peptidase S8/S53 domain"/>
    <property type="match status" value="1"/>
</dbReference>